<organism evidence="1 2">
    <name type="scientific">Hymenobacter koreensis</name>
    <dbReference type="NCBI Taxonomy" id="1084523"/>
    <lineage>
        <taxon>Bacteria</taxon>
        <taxon>Pseudomonadati</taxon>
        <taxon>Bacteroidota</taxon>
        <taxon>Cytophagia</taxon>
        <taxon>Cytophagales</taxon>
        <taxon>Hymenobacteraceae</taxon>
        <taxon>Hymenobacter</taxon>
    </lineage>
</organism>
<evidence type="ECO:0000313" key="2">
    <source>
        <dbReference type="Proteomes" id="UP001500454"/>
    </source>
</evidence>
<dbReference type="EMBL" id="BAABHA010000003">
    <property type="protein sequence ID" value="GAA4379605.1"/>
    <property type="molecule type" value="Genomic_DNA"/>
</dbReference>
<protein>
    <submittedName>
        <fullName evidence="1">Uncharacterized protein</fullName>
    </submittedName>
</protein>
<keyword evidence="2" id="KW-1185">Reference proteome</keyword>
<reference evidence="2" key="1">
    <citation type="journal article" date="2019" name="Int. J. Syst. Evol. Microbiol.">
        <title>The Global Catalogue of Microorganisms (GCM) 10K type strain sequencing project: providing services to taxonomists for standard genome sequencing and annotation.</title>
        <authorList>
            <consortium name="The Broad Institute Genomics Platform"/>
            <consortium name="The Broad Institute Genome Sequencing Center for Infectious Disease"/>
            <person name="Wu L."/>
            <person name="Ma J."/>
        </authorList>
    </citation>
    <scope>NUCLEOTIDE SEQUENCE [LARGE SCALE GENOMIC DNA]</scope>
    <source>
        <strain evidence="2">JCM 17924</strain>
    </source>
</reference>
<accession>A0ABP8IYH7</accession>
<comment type="caution">
    <text evidence="1">The sequence shown here is derived from an EMBL/GenBank/DDBJ whole genome shotgun (WGS) entry which is preliminary data.</text>
</comment>
<sequence length="127" mass="13663">MVLDALTGNESEVIGGSAKADVFDASLCFSCGEPLAWHEQACLAEKVIPEATEAGAAFFSPLKNSVFAFAIGQPVIPGTGVGPCTVIWRGHVKARLRRTGLVHRLNVYQLNDGFWDCYYEAELQAAC</sequence>
<proteinExistence type="predicted"/>
<gene>
    <name evidence="1" type="ORF">GCM10023186_17170</name>
</gene>
<dbReference type="Proteomes" id="UP001500454">
    <property type="component" value="Unassembled WGS sequence"/>
</dbReference>
<evidence type="ECO:0000313" key="1">
    <source>
        <dbReference type="EMBL" id="GAA4379605.1"/>
    </source>
</evidence>
<name>A0ABP8IYH7_9BACT</name>